<dbReference type="Proteomes" id="UP001396898">
    <property type="component" value="Unassembled WGS sequence"/>
</dbReference>
<gene>
    <name evidence="5" type="ORF">PG991_006693</name>
</gene>
<keyword evidence="4" id="KW-0456">Lyase</keyword>
<keyword evidence="3 4" id="KW-0460">Magnesium</keyword>
<evidence type="ECO:0000256" key="4">
    <source>
        <dbReference type="RuleBase" id="RU366034"/>
    </source>
</evidence>
<evidence type="ECO:0000256" key="3">
    <source>
        <dbReference type="ARBA" id="ARBA00022842"/>
    </source>
</evidence>
<dbReference type="Pfam" id="PF19086">
    <property type="entry name" value="Terpene_syn_C_2"/>
    <property type="match status" value="1"/>
</dbReference>
<keyword evidence="4" id="KW-0479">Metal-binding</keyword>
<dbReference type="EC" id="4.2.3.-" evidence="4"/>
<protein>
    <recommendedName>
        <fullName evidence="4">Terpene synthase</fullName>
        <ecNumber evidence="4">4.2.3.-</ecNumber>
    </recommendedName>
</protein>
<dbReference type="PANTHER" id="PTHR35201:SF4">
    <property type="entry name" value="BETA-PINACENE SYNTHASE-RELATED"/>
    <property type="match status" value="1"/>
</dbReference>
<evidence type="ECO:0000313" key="5">
    <source>
        <dbReference type="EMBL" id="KAK8023454.1"/>
    </source>
</evidence>
<comment type="caution">
    <text evidence="5">The sequence shown here is derived from an EMBL/GenBank/DDBJ whole genome shotgun (WGS) entry which is preliminary data.</text>
</comment>
<reference evidence="5 6" key="1">
    <citation type="submission" date="2023-01" db="EMBL/GenBank/DDBJ databases">
        <title>Analysis of 21 Apiospora genomes using comparative genomics revels a genus with tremendous synthesis potential of carbohydrate active enzymes and secondary metabolites.</title>
        <authorList>
            <person name="Sorensen T."/>
        </authorList>
    </citation>
    <scope>NUCLEOTIDE SEQUENCE [LARGE SCALE GENOMIC DNA]</scope>
    <source>
        <strain evidence="5 6">CBS 20057</strain>
    </source>
</reference>
<dbReference type="EMBL" id="JAQQWI010000008">
    <property type="protein sequence ID" value="KAK8023454.1"/>
    <property type="molecule type" value="Genomic_DNA"/>
</dbReference>
<accession>A0ABR1RZV0</accession>
<keyword evidence="6" id="KW-1185">Reference proteome</keyword>
<evidence type="ECO:0000313" key="6">
    <source>
        <dbReference type="Proteomes" id="UP001396898"/>
    </source>
</evidence>
<organism evidence="5 6">
    <name type="scientific">Apiospora marii</name>
    <dbReference type="NCBI Taxonomy" id="335849"/>
    <lineage>
        <taxon>Eukaryota</taxon>
        <taxon>Fungi</taxon>
        <taxon>Dikarya</taxon>
        <taxon>Ascomycota</taxon>
        <taxon>Pezizomycotina</taxon>
        <taxon>Sordariomycetes</taxon>
        <taxon>Xylariomycetidae</taxon>
        <taxon>Amphisphaeriales</taxon>
        <taxon>Apiosporaceae</taxon>
        <taxon>Apiospora</taxon>
    </lineage>
</organism>
<comment type="similarity">
    <text evidence="2 4">Belongs to the terpene synthase family.</text>
</comment>
<evidence type="ECO:0000256" key="2">
    <source>
        <dbReference type="ARBA" id="ARBA00006333"/>
    </source>
</evidence>
<dbReference type="InterPro" id="IPR034686">
    <property type="entry name" value="Terpene_cyclase-like_2"/>
</dbReference>
<evidence type="ECO:0000256" key="1">
    <source>
        <dbReference type="ARBA" id="ARBA00001946"/>
    </source>
</evidence>
<dbReference type="Gene3D" id="1.10.600.10">
    <property type="entry name" value="Farnesyl Diphosphate Synthase"/>
    <property type="match status" value="1"/>
</dbReference>
<proteinExistence type="inferred from homology"/>
<comment type="cofactor">
    <cofactor evidence="1 4">
        <name>Mg(2+)</name>
        <dbReference type="ChEBI" id="CHEBI:18420"/>
    </cofactor>
</comment>
<dbReference type="SUPFAM" id="SSF48576">
    <property type="entry name" value="Terpenoid synthases"/>
    <property type="match status" value="1"/>
</dbReference>
<sequence>MSSAKPDSANSRVTVSLPDMFKGFLVGDPTVNPFYEDARAESEKWLQSAMALSPKQAKRVQYCNFTYFVAVLIPHAPKERLKIASDWGNWIFMFDDMFDEGELRDDPDTSQRIVHNLLSIMGPERQRTSEEPVVMAHDSFYQQFARNCSPIPLVGVLGRYVEAMKSYSTGCLQHVADFTADQTPTILEMVKTRRMSIGVFPMYPLIEFAYDLNLPDEVFLDPTVQKLENLGAEFVMLMNDILSYPKEESEDCPFNTVAVCRMNGASAQQAFDEIASMVDARFSAWDEAAKALPSWGAEVDAQLHQYVQGIQNIVQANISWR</sequence>
<dbReference type="InterPro" id="IPR008949">
    <property type="entry name" value="Isoprenoid_synthase_dom_sf"/>
</dbReference>
<name>A0ABR1RZV0_9PEZI</name>
<dbReference type="PANTHER" id="PTHR35201">
    <property type="entry name" value="TERPENE SYNTHASE"/>
    <property type="match status" value="1"/>
</dbReference>